<evidence type="ECO:0000259" key="8">
    <source>
        <dbReference type="Pfam" id="PF23797"/>
    </source>
</evidence>
<dbReference type="SUPFAM" id="SSF69322">
    <property type="entry name" value="Tricorn protease domain 2"/>
    <property type="match status" value="1"/>
</dbReference>
<evidence type="ECO:0000313" key="12">
    <source>
        <dbReference type="EMBL" id="KAJ8986435.1"/>
    </source>
</evidence>
<comment type="pathway">
    <text evidence="1">tRNA modification; 5-methoxycarbonylmethyl-2-thiouridine-tRNA biosynthesis.</text>
</comment>
<gene>
    <name evidence="12" type="primary">ELP1</name>
    <name evidence="12" type="ORF">HRR80_009484</name>
</gene>
<dbReference type="PANTHER" id="PTHR12747:SF0">
    <property type="entry name" value="ELONGATOR COMPLEX PROTEIN 1"/>
    <property type="match status" value="1"/>
</dbReference>
<feature type="domain" description="ELP1 N-terminal second beta-propeller" evidence="8">
    <location>
        <begin position="399"/>
        <end position="682"/>
    </location>
</feature>
<feature type="region of interest" description="Disordered" evidence="6">
    <location>
        <begin position="1205"/>
        <end position="1227"/>
    </location>
</feature>
<evidence type="ECO:0000256" key="1">
    <source>
        <dbReference type="ARBA" id="ARBA00005043"/>
    </source>
</evidence>
<dbReference type="PIRSF" id="PIRSF017233">
    <property type="entry name" value="IKAP"/>
    <property type="match status" value="1"/>
</dbReference>
<sequence>MRNLKTIAYDETRLKENLPLTATAWDAGTDTIICAFGPTPTQPVIELKRRHPTSSSEKDFMNITSWDAPCPLPDLECDEILLLQHFSDIATSCLVLAGGDVIVVREDPSPEQEKIEIVGSVDVGISAASWAPDEELLAIVTRADTLVLMSRNFEPLNEATLRPEDLKVSKHVSVGWGKKETQFQGKRAKAMRDPTMPETVDEGKPSPCENGKATVSWRGDGQYLAINSVVPDHRRVIRVFSREAVLDSASEPVDGMESALSWRPFGNLIAAIKRSDAKIEVIFFERNGLRHGQFELRLTKEEMDSWASEISLSWNNDSSVLAVSFKDRVQFWTMGNYHYYLKQEVQLHSHQSKAALRWHPETPLRSCFGASEYLLDLSFLSAVTRGSTVPPSDHGIVSVIDGKTLKLTPSKQSGVPPPMSFCDVPFGFNIVDSAVSRNGQKIAVLTTDTLELCQWVTRSTPKGELRFTANVQAHSIPLPRGGEDSQKPLRHTQVVLKDEDEVYILAPRQATQPATCHKLVWHDDLTTAQFEEVSVPSESQNLLLDVSFECVFCTDPSQDATSLLADGNSVEQTRLRGSQPNSCLFSLPVNASNGGLNGHGNRGGQQYHKVSLTPKGNLLVDDIILARECTSFILTSAHLIFTTSQHLLKFVHLAKPADMQVPKDTPEVDERCRNVERGAKIVTVIPSVYALILQMPRGNLETIYPRLLVLTGIRHHLKQQDYLAAFLACQTHQVDMNILHDYDPETFLANVPKFIDQLKKASRVDEFLSKLKDEDVTQTLYRDTLTLQPQSQAQPQLQSGTGPSPPNQPTSTNKVNKIADAFISALTSQPSPLSTEHLQNIITAHVTKRPPDLNSALTLVSSLRQTSEEEADMAVAHLCFLTDANRLFDAALALYDLDLTLLVAQNAQRDPREYMPFLQSLQDLPVLRRRFQIDNHLKRYSKALVSLHALEAHDEVTTYTVKHNLYTVAMDLYKYDRAHLDAMTRLYAEHLANLSQHNSAATLFESLGDYEAAYPLYALAPNKWREALFCASLVQPPLEKNKVHSLAASLATNCADVSRDYRAAATITMEYLDDVPAAARLLCKGSYFADAMRILAMRPTLVPEIPTIVDSGLTEKFGEILELVADCKAQLNAQIPRIQELRKKKEEDPLAFYGGDPSLMSAAEGGAGVDIPDNISLAATDASTLGGQSLFTRYGSNASKFGGTVASNVSRKTSKTKRREERKRARGKKGSVYEEEYLVASVGRLIERVNGVHDEVKRLISGLLRRGMRDQAAKVDEVLKDVCEQCSKARLEVWQLPQPDVVQPDNVYDVQGEGRPPGADGVFWESQQETMKPKEAPEVKSWAASDLLASQLPR</sequence>
<feature type="region of interest" description="Disordered" evidence="6">
    <location>
        <begin position="183"/>
        <end position="209"/>
    </location>
</feature>
<dbReference type="InterPro" id="IPR056169">
    <property type="entry name" value="HB_ELP1"/>
</dbReference>
<evidence type="ECO:0000259" key="9">
    <source>
        <dbReference type="Pfam" id="PF23878"/>
    </source>
</evidence>
<evidence type="ECO:0000256" key="2">
    <source>
        <dbReference type="ARBA" id="ARBA00006086"/>
    </source>
</evidence>
<dbReference type="InterPro" id="IPR056165">
    <property type="entry name" value="Beta-prop_ELP1_2nd"/>
</dbReference>
<keyword evidence="5" id="KW-0539">Nucleus</keyword>
<feature type="domain" description="ELP1 alpha-solenoid" evidence="10">
    <location>
        <begin position="706"/>
        <end position="921"/>
    </location>
</feature>
<name>A0AAN6EJP9_EXODE</name>
<dbReference type="Pfam" id="PF23878">
    <property type="entry name" value="TPR_ELP1"/>
    <property type="match status" value="1"/>
</dbReference>
<comment type="similarity">
    <text evidence="2 5">Belongs to the ELP1/IKA1 family.</text>
</comment>
<dbReference type="GO" id="GO:0033588">
    <property type="term" value="C:elongator holoenzyme complex"/>
    <property type="evidence" value="ECO:0007669"/>
    <property type="project" value="InterPro"/>
</dbReference>
<dbReference type="GO" id="GO:0005634">
    <property type="term" value="C:nucleus"/>
    <property type="evidence" value="ECO:0007669"/>
    <property type="project" value="UniProtKB-SubCell"/>
</dbReference>
<dbReference type="Pfam" id="PF04762">
    <property type="entry name" value="Beta-prop_ELP1_1st"/>
    <property type="match status" value="1"/>
</dbReference>
<dbReference type="Proteomes" id="UP001161757">
    <property type="component" value="Unassembled WGS sequence"/>
</dbReference>
<evidence type="ECO:0000256" key="5">
    <source>
        <dbReference type="PIRNR" id="PIRNR017233"/>
    </source>
</evidence>
<dbReference type="GO" id="GO:0000049">
    <property type="term" value="F:tRNA binding"/>
    <property type="evidence" value="ECO:0007669"/>
    <property type="project" value="TreeGrafter"/>
</dbReference>
<dbReference type="InterPro" id="IPR056164">
    <property type="entry name" value="Beta-prop_ELP1_1st"/>
</dbReference>
<reference evidence="12" key="1">
    <citation type="submission" date="2023-01" db="EMBL/GenBank/DDBJ databases">
        <title>Exophiala dermititidis isolated from Cystic Fibrosis Patient.</title>
        <authorList>
            <person name="Kurbessoian T."/>
            <person name="Crocker A."/>
            <person name="Murante D."/>
            <person name="Hogan D.A."/>
            <person name="Stajich J.E."/>
        </authorList>
    </citation>
    <scope>NUCLEOTIDE SEQUENCE</scope>
    <source>
        <strain evidence="12">Ex8</strain>
    </source>
</reference>
<keyword evidence="4" id="KW-0819">tRNA processing</keyword>
<comment type="subcellular location">
    <subcellularLocation>
        <location evidence="5">Cytoplasm</location>
    </subcellularLocation>
    <subcellularLocation>
        <location evidence="5">Nucleus</location>
    </subcellularLocation>
</comment>
<feature type="domain" description="ELP1 three-helical bundle" evidence="11">
    <location>
        <begin position="1195"/>
        <end position="1288"/>
    </location>
</feature>
<dbReference type="InterPro" id="IPR056167">
    <property type="entry name" value="A-sol_ELP1"/>
</dbReference>
<comment type="caution">
    <text evidence="12">The sequence shown here is derived from an EMBL/GenBank/DDBJ whole genome shotgun (WGS) entry which is preliminary data.</text>
</comment>
<feature type="domain" description="ELP1 first N-terminal beta-propeller" evidence="7">
    <location>
        <begin position="1"/>
        <end position="361"/>
    </location>
</feature>
<protein>
    <recommendedName>
        <fullName evidence="5">Elongator complex protein 1</fullName>
    </recommendedName>
</protein>
<organism evidence="12 13">
    <name type="scientific">Exophiala dermatitidis</name>
    <name type="common">Black yeast-like fungus</name>
    <name type="synonym">Wangiella dermatitidis</name>
    <dbReference type="NCBI Taxonomy" id="5970"/>
    <lineage>
        <taxon>Eukaryota</taxon>
        <taxon>Fungi</taxon>
        <taxon>Dikarya</taxon>
        <taxon>Ascomycota</taxon>
        <taxon>Pezizomycotina</taxon>
        <taxon>Eurotiomycetes</taxon>
        <taxon>Chaetothyriomycetidae</taxon>
        <taxon>Chaetothyriales</taxon>
        <taxon>Herpotrichiellaceae</taxon>
        <taxon>Exophiala</taxon>
    </lineage>
</organism>
<dbReference type="GO" id="GO:0002926">
    <property type="term" value="P:tRNA wobble base 5-methoxycarbonylmethyl-2-thiouridinylation"/>
    <property type="evidence" value="ECO:0007669"/>
    <property type="project" value="TreeGrafter"/>
</dbReference>
<feature type="compositionally biased region" description="Low complexity" evidence="6">
    <location>
        <begin position="787"/>
        <end position="799"/>
    </location>
</feature>
<evidence type="ECO:0000313" key="13">
    <source>
        <dbReference type="Proteomes" id="UP001161757"/>
    </source>
</evidence>
<accession>A0AAN6EJP9</accession>
<evidence type="ECO:0000259" key="7">
    <source>
        <dbReference type="Pfam" id="PF04762"/>
    </source>
</evidence>
<dbReference type="InterPro" id="IPR006849">
    <property type="entry name" value="Elp1"/>
</dbReference>
<proteinExistence type="inferred from homology"/>
<dbReference type="Pfam" id="PF23936">
    <property type="entry name" value="HB_ELP1"/>
    <property type="match status" value="1"/>
</dbReference>
<dbReference type="Pfam" id="PF23925">
    <property type="entry name" value="A-sol_ELP1"/>
    <property type="match status" value="1"/>
</dbReference>
<keyword evidence="3 5" id="KW-0963">Cytoplasm</keyword>
<feature type="domain" description="ELP1 TPR" evidence="9">
    <location>
        <begin position="929"/>
        <end position="1093"/>
    </location>
</feature>
<dbReference type="InterPro" id="IPR056166">
    <property type="entry name" value="TPR_ELP1"/>
</dbReference>
<evidence type="ECO:0000256" key="3">
    <source>
        <dbReference type="ARBA" id="ARBA00022490"/>
    </source>
</evidence>
<comment type="function">
    <text evidence="5">Component of the elongator complex which is required for multiple tRNA modifications, including mcm5U (5-methoxycarbonylmethyl uridine), mcm5s2U (5-methoxycarbonylmethyl-2-thiouridine), and ncm5U (5-carbamoylmethyl uridine). The elongator complex catalyzes formation of carboxymethyluridine in the wobble base at position 34 in tRNAs.</text>
</comment>
<dbReference type="Pfam" id="PF23797">
    <property type="entry name" value="Beta-prop_ELP1_2nd"/>
    <property type="match status" value="1"/>
</dbReference>
<evidence type="ECO:0000259" key="11">
    <source>
        <dbReference type="Pfam" id="PF23936"/>
    </source>
</evidence>
<dbReference type="EMBL" id="JAJGCB010000038">
    <property type="protein sequence ID" value="KAJ8986435.1"/>
    <property type="molecule type" value="Genomic_DNA"/>
</dbReference>
<dbReference type="PANTHER" id="PTHR12747">
    <property type="entry name" value="ELONGATOR COMPLEX PROTEIN 1"/>
    <property type="match status" value="1"/>
</dbReference>
<dbReference type="GO" id="GO:0005829">
    <property type="term" value="C:cytosol"/>
    <property type="evidence" value="ECO:0007669"/>
    <property type="project" value="TreeGrafter"/>
</dbReference>
<evidence type="ECO:0000256" key="6">
    <source>
        <dbReference type="SAM" id="MobiDB-lite"/>
    </source>
</evidence>
<feature type="region of interest" description="Disordered" evidence="6">
    <location>
        <begin position="787"/>
        <end position="813"/>
    </location>
</feature>
<evidence type="ECO:0000259" key="10">
    <source>
        <dbReference type="Pfam" id="PF23925"/>
    </source>
</evidence>
<evidence type="ECO:0000256" key="4">
    <source>
        <dbReference type="ARBA" id="ARBA00022694"/>
    </source>
</evidence>